<protein>
    <recommendedName>
        <fullName evidence="3">LAGLIDADG homing endonuclease</fullName>
    </recommendedName>
</protein>
<sequence>MLASSIDADCYYVSLFANVKGRFITKQYLRKVYRAYRLCPKAKTDGPRIERLIEDRAGAKTWAAFRSFRGGTKAFSLPKRHQKRILDSIWHKSNSHRDEVSRSNEIGMEIKTKLLH</sequence>
<dbReference type="EMBL" id="BPLR01004179">
    <property type="protein sequence ID" value="GIX93001.1"/>
    <property type="molecule type" value="Genomic_DNA"/>
</dbReference>
<organism evidence="1 2">
    <name type="scientific">Caerostris extrusa</name>
    <name type="common">Bark spider</name>
    <name type="synonym">Caerostris bankana</name>
    <dbReference type="NCBI Taxonomy" id="172846"/>
    <lineage>
        <taxon>Eukaryota</taxon>
        <taxon>Metazoa</taxon>
        <taxon>Ecdysozoa</taxon>
        <taxon>Arthropoda</taxon>
        <taxon>Chelicerata</taxon>
        <taxon>Arachnida</taxon>
        <taxon>Araneae</taxon>
        <taxon>Araneomorphae</taxon>
        <taxon>Entelegynae</taxon>
        <taxon>Araneoidea</taxon>
        <taxon>Araneidae</taxon>
        <taxon>Caerostris</taxon>
    </lineage>
</organism>
<evidence type="ECO:0000313" key="1">
    <source>
        <dbReference type="EMBL" id="GIX93001.1"/>
    </source>
</evidence>
<keyword evidence="2" id="KW-1185">Reference proteome</keyword>
<evidence type="ECO:0008006" key="3">
    <source>
        <dbReference type="Google" id="ProtNLM"/>
    </source>
</evidence>
<dbReference type="Proteomes" id="UP001054945">
    <property type="component" value="Unassembled WGS sequence"/>
</dbReference>
<dbReference type="AlphaFoldDB" id="A0AAV4P7I0"/>
<accession>A0AAV4P7I0</accession>
<reference evidence="1 2" key="1">
    <citation type="submission" date="2021-06" db="EMBL/GenBank/DDBJ databases">
        <title>Caerostris extrusa draft genome.</title>
        <authorList>
            <person name="Kono N."/>
            <person name="Arakawa K."/>
        </authorList>
    </citation>
    <scope>NUCLEOTIDE SEQUENCE [LARGE SCALE GENOMIC DNA]</scope>
</reference>
<evidence type="ECO:0000313" key="2">
    <source>
        <dbReference type="Proteomes" id="UP001054945"/>
    </source>
</evidence>
<name>A0AAV4P7I0_CAEEX</name>
<gene>
    <name evidence="1" type="ORF">CEXT_522981</name>
</gene>
<proteinExistence type="predicted"/>
<comment type="caution">
    <text evidence="1">The sequence shown here is derived from an EMBL/GenBank/DDBJ whole genome shotgun (WGS) entry which is preliminary data.</text>
</comment>